<keyword evidence="16" id="KW-1185">Reference proteome</keyword>
<dbReference type="InterPro" id="IPR032714">
    <property type="entry name" value="DZIP1_N"/>
</dbReference>
<comment type="similarity">
    <text evidence="3">Belongs to the DZIP C2H2-type zinc-finger protein family.</text>
</comment>
<reference evidence="15" key="2">
    <citation type="submission" date="2024-08" db="UniProtKB">
        <authorList>
            <consortium name="EnsemblMetazoa"/>
        </authorList>
    </citation>
    <scope>IDENTIFICATION</scope>
</reference>
<feature type="coiled-coil region" evidence="12">
    <location>
        <begin position="168"/>
        <end position="247"/>
    </location>
</feature>
<comment type="subcellular location">
    <subcellularLocation>
        <location evidence="2">Cytoplasm</location>
        <location evidence="2">Cytoskeleton</location>
        <location evidence="2">Cilium basal body</location>
    </subcellularLocation>
    <subcellularLocation>
        <location evidence="1">Cytoplasm</location>
        <location evidence="1">Cytoskeleton</location>
        <location evidence="1">Microtubule organizing center</location>
        <location evidence="1">Centrosome</location>
        <location evidence="1">Centriole</location>
    </subcellularLocation>
</comment>
<keyword evidence="9" id="KW-0206">Cytoskeleton</keyword>
<dbReference type="GeneID" id="109546764"/>
<protein>
    <recommendedName>
        <fullName evidence="14">C2H2-type domain-containing protein</fullName>
    </recommendedName>
</protein>
<dbReference type="AlphaFoldDB" id="A0AAR5QJM5"/>
<dbReference type="GO" id="GO:0005737">
    <property type="term" value="C:cytoplasm"/>
    <property type="evidence" value="ECO:0007669"/>
    <property type="project" value="TreeGrafter"/>
</dbReference>
<dbReference type="Proteomes" id="UP000019118">
    <property type="component" value="Unassembled WGS sequence"/>
</dbReference>
<feature type="region of interest" description="Disordered" evidence="13">
    <location>
        <begin position="297"/>
        <end position="327"/>
    </location>
</feature>
<name>A0AAR5QJM5_DENPD</name>
<keyword evidence="8 12" id="KW-0175">Coiled coil</keyword>
<evidence type="ECO:0000313" key="15">
    <source>
        <dbReference type="EnsemblMetazoa" id="XP_019773430.1"/>
    </source>
</evidence>
<dbReference type="PANTHER" id="PTHR21502">
    <property type="entry name" value="ZINC FINGER PROTEIN DZIP1"/>
    <property type="match status" value="1"/>
</dbReference>
<feature type="region of interest" description="Disordered" evidence="13">
    <location>
        <begin position="771"/>
        <end position="793"/>
    </location>
</feature>
<dbReference type="GO" id="GO:0060271">
    <property type="term" value="P:cilium assembly"/>
    <property type="evidence" value="ECO:0007669"/>
    <property type="project" value="TreeGrafter"/>
</dbReference>
<dbReference type="KEGG" id="dpa:109546764"/>
<evidence type="ECO:0000256" key="3">
    <source>
        <dbReference type="ARBA" id="ARBA00009131"/>
    </source>
</evidence>
<dbReference type="GO" id="GO:0036064">
    <property type="term" value="C:ciliary basal body"/>
    <property type="evidence" value="ECO:0007669"/>
    <property type="project" value="TreeGrafter"/>
</dbReference>
<evidence type="ECO:0000313" key="16">
    <source>
        <dbReference type="Proteomes" id="UP000019118"/>
    </source>
</evidence>
<sequence length="793" mass="90437">MWFEDYKWHYDYVRLAWDTGFAFEKCKSASLDKNKICVVDVDRIVRERDVGSVDHHISTVVQYILDEEQAKVLDTNFVKIFRISQLAVEYLLFCKKYLDNTVVLLKKELVKNREETKELKLLADDLQGHVDTLTRQQIYATFKCNSCAKIFSSEDHLNAHIKRRHSGNDHYNSETEKLNMEIKELKERLNNTEKLFKDKEQESPKKTEPNNDVKKMSEVLEKFEKFKNQVDEELKELRMQKAIYEENYGKLFEIAIQNKENLEPKNTPQEIPKMEITTQTDKQLQIEHVNYKNITEIRAVSPHQSRSVDANLAEPASNDQPKNESLDSRISTTLAGIEDQMQAFWGKLNEIERHKTSPQKQPSAQSGDSTLIKPKAKPRSKLSQPTHISDSTNNNADKLKTAIGELEQLQQESEVKWVEVKKSPVKNIDALKTVLVDPQFLERPDSSQSSNSEGNKTYSVSEESDTEEESEPPIQKTTVLVKKAANKNQRLSPSRKVFKSPTKKTAIETKIAVASEVTAARPQTSRVRETNLTKSDEFIRNDLEIQLVDRLHELGISESWNRLPQRSFDKALEIINHQAALSKKMHPNFNSTKKKIIKELEKTCSRRKLESESPKLEALQNIVKVSYRIKSNRKQTDSNKGNLGASKRKPLEIKNRSLYETDTESEPRQPIASKTSEVLARYSTVVAEIKSLSNIRSSTEDSLDNINKDHQKGALKSFPSAGSLSKKKVLFDLEEDSSKIDDGEPAILKAGGSTTSIASSILEDKNEIQQENSGNVQKELDDVSDSDLSELSN</sequence>
<feature type="compositionally biased region" description="Polar residues" evidence="13">
    <location>
        <begin position="381"/>
        <end position="395"/>
    </location>
</feature>
<evidence type="ECO:0000256" key="8">
    <source>
        <dbReference type="ARBA" id="ARBA00023054"/>
    </source>
</evidence>
<keyword evidence="10" id="KW-0966">Cell projection</keyword>
<organism evidence="15 16">
    <name type="scientific">Dendroctonus ponderosae</name>
    <name type="common">Mountain pine beetle</name>
    <dbReference type="NCBI Taxonomy" id="77166"/>
    <lineage>
        <taxon>Eukaryota</taxon>
        <taxon>Metazoa</taxon>
        <taxon>Ecdysozoa</taxon>
        <taxon>Arthropoda</taxon>
        <taxon>Hexapoda</taxon>
        <taxon>Insecta</taxon>
        <taxon>Pterygota</taxon>
        <taxon>Neoptera</taxon>
        <taxon>Endopterygota</taxon>
        <taxon>Coleoptera</taxon>
        <taxon>Polyphaga</taxon>
        <taxon>Cucujiformia</taxon>
        <taxon>Curculionidae</taxon>
        <taxon>Scolytinae</taxon>
        <taxon>Dendroctonus</taxon>
    </lineage>
</organism>
<evidence type="ECO:0000256" key="7">
    <source>
        <dbReference type="ARBA" id="ARBA00022833"/>
    </source>
</evidence>
<feature type="compositionally biased region" description="Polar residues" evidence="13">
    <location>
        <begin position="358"/>
        <end position="369"/>
    </location>
</feature>
<evidence type="ECO:0000256" key="11">
    <source>
        <dbReference type="PROSITE-ProRule" id="PRU00042"/>
    </source>
</evidence>
<evidence type="ECO:0000256" key="6">
    <source>
        <dbReference type="ARBA" id="ARBA00022771"/>
    </source>
</evidence>
<dbReference type="Gene3D" id="3.30.160.60">
    <property type="entry name" value="Classic Zinc Finger"/>
    <property type="match status" value="1"/>
</dbReference>
<dbReference type="CTD" id="22873"/>
<evidence type="ECO:0000259" key="14">
    <source>
        <dbReference type="PROSITE" id="PS50157"/>
    </source>
</evidence>
<dbReference type="InterPro" id="IPR058883">
    <property type="entry name" value="DZIP1_dom"/>
</dbReference>
<dbReference type="Pfam" id="PF13815">
    <property type="entry name" value="Dzip-like_N"/>
    <property type="match status" value="1"/>
</dbReference>
<evidence type="ECO:0000256" key="13">
    <source>
        <dbReference type="SAM" id="MobiDB-lite"/>
    </source>
</evidence>
<evidence type="ECO:0000256" key="2">
    <source>
        <dbReference type="ARBA" id="ARBA00004120"/>
    </source>
</evidence>
<evidence type="ECO:0000256" key="12">
    <source>
        <dbReference type="SAM" id="Coils"/>
    </source>
</evidence>
<keyword evidence="4" id="KW-0963">Cytoplasm</keyword>
<dbReference type="InterPro" id="IPR013087">
    <property type="entry name" value="Znf_C2H2_type"/>
</dbReference>
<feature type="compositionally biased region" description="Acidic residues" evidence="13">
    <location>
        <begin position="782"/>
        <end position="793"/>
    </location>
</feature>
<evidence type="ECO:0000256" key="9">
    <source>
        <dbReference type="ARBA" id="ARBA00023212"/>
    </source>
</evidence>
<accession>A0AAR5QJM5</accession>
<feature type="domain" description="C2H2-type" evidence="14">
    <location>
        <begin position="142"/>
        <end position="170"/>
    </location>
</feature>
<dbReference type="PANTHER" id="PTHR21502:SF3">
    <property type="entry name" value="CILIUM ASSEMBLY PROTEIN DZIP1L"/>
    <property type="match status" value="1"/>
</dbReference>
<feature type="compositionally biased region" description="Acidic residues" evidence="13">
    <location>
        <begin position="462"/>
        <end position="471"/>
    </location>
</feature>
<keyword evidence="5" id="KW-0479">Metal-binding</keyword>
<dbReference type="EnsemblMetazoa" id="XM_019917871.1">
    <property type="protein sequence ID" value="XP_019773430.1"/>
    <property type="gene ID" value="LOC109546764"/>
</dbReference>
<evidence type="ECO:0000256" key="4">
    <source>
        <dbReference type="ARBA" id="ARBA00022490"/>
    </source>
</evidence>
<evidence type="ECO:0000256" key="5">
    <source>
        <dbReference type="ARBA" id="ARBA00022723"/>
    </source>
</evidence>
<feature type="region of interest" description="Disordered" evidence="13">
    <location>
        <begin position="630"/>
        <end position="672"/>
    </location>
</feature>
<evidence type="ECO:0000256" key="10">
    <source>
        <dbReference type="ARBA" id="ARBA00023273"/>
    </source>
</evidence>
<keyword evidence="7" id="KW-0862">Zinc</keyword>
<evidence type="ECO:0000256" key="1">
    <source>
        <dbReference type="ARBA" id="ARBA00004114"/>
    </source>
</evidence>
<dbReference type="SMART" id="SM00355">
    <property type="entry name" value="ZnF_C2H2"/>
    <property type="match status" value="1"/>
</dbReference>
<feature type="region of interest" description="Disordered" evidence="13">
    <location>
        <begin position="442"/>
        <end position="476"/>
    </location>
</feature>
<feature type="compositionally biased region" description="Basic and acidic residues" evidence="13">
    <location>
        <begin position="649"/>
        <end position="659"/>
    </location>
</feature>
<dbReference type="PROSITE" id="PS00028">
    <property type="entry name" value="ZINC_FINGER_C2H2_1"/>
    <property type="match status" value="1"/>
</dbReference>
<feature type="region of interest" description="Disordered" evidence="13">
    <location>
        <begin position="354"/>
        <end position="395"/>
    </location>
</feature>
<dbReference type="GO" id="GO:0005814">
    <property type="term" value="C:centriole"/>
    <property type="evidence" value="ECO:0007669"/>
    <property type="project" value="UniProtKB-SubCell"/>
</dbReference>
<dbReference type="GO" id="GO:0008270">
    <property type="term" value="F:zinc ion binding"/>
    <property type="evidence" value="ECO:0007669"/>
    <property type="project" value="UniProtKB-KW"/>
</dbReference>
<reference evidence="16" key="1">
    <citation type="journal article" date="2013" name="Genome Biol.">
        <title>Draft genome of the mountain pine beetle, Dendroctonus ponderosae Hopkins, a major forest pest.</title>
        <authorList>
            <person name="Keeling C.I."/>
            <person name="Yuen M.M."/>
            <person name="Liao N.Y."/>
            <person name="Docking T.R."/>
            <person name="Chan S.K."/>
            <person name="Taylor G.A."/>
            <person name="Palmquist D.L."/>
            <person name="Jackman S.D."/>
            <person name="Nguyen A."/>
            <person name="Li M."/>
            <person name="Henderson H."/>
            <person name="Janes J.K."/>
            <person name="Zhao Y."/>
            <person name="Pandoh P."/>
            <person name="Moore R."/>
            <person name="Sperling F.A."/>
            <person name="Huber D.P."/>
            <person name="Birol I."/>
            <person name="Jones S.J."/>
            <person name="Bohlmann J."/>
        </authorList>
    </citation>
    <scope>NUCLEOTIDE SEQUENCE</scope>
</reference>
<keyword evidence="6 11" id="KW-0863">Zinc-finger</keyword>
<feature type="compositionally biased region" description="Polar residues" evidence="13">
    <location>
        <begin position="446"/>
        <end position="458"/>
    </location>
</feature>
<proteinExistence type="inferred from homology"/>
<dbReference type="Pfam" id="PF25977">
    <property type="entry name" value="DZIP1"/>
    <property type="match status" value="1"/>
</dbReference>
<dbReference type="InterPro" id="IPR051241">
    <property type="entry name" value="DZIP_RILPL"/>
</dbReference>
<dbReference type="PROSITE" id="PS50157">
    <property type="entry name" value="ZINC_FINGER_C2H2_2"/>
    <property type="match status" value="1"/>
</dbReference>